<dbReference type="EMBL" id="BMXN01000027">
    <property type="protein sequence ID" value="GGW38332.1"/>
    <property type="molecule type" value="Genomic_DNA"/>
</dbReference>
<evidence type="ECO:0000313" key="1">
    <source>
        <dbReference type="EMBL" id="GGW38332.1"/>
    </source>
</evidence>
<dbReference type="Pfam" id="PF11316">
    <property type="entry name" value="Rhamno_transf"/>
    <property type="match status" value="1"/>
</dbReference>
<evidence type="ECO:0000313" key="2">
    <source>
        <dbReference type="Proteomes" id="UP000623776"/>
    </source>
</evidence>
<comment type="caution">
    <text evidence="1">The sequence shown here is derived from an EMBL/GenBank/DDBJ whole genome shotgun (WGS) entry which is preliminary data.</text>
</comment>
<proteinExistence type="predicted"/>
<dbReference type="AlphaFoldDB" id="A0A8H9I4R5"/>
<dbReference type="Proteomes" id="UP000623776">
    <property type="component" value="Unassembled WGS sequence"/>
</dbReference>
<dbReference type="InterPro" id="IPR021466">
    <property type="entry name" value="Put_rhamnosyl_transferase"/>
</dbReference>
<gene>
    <name evidence="1" type="ORF">GCM10007157_31840</name>
</gene>
<protein>
    <recommendedName>
        <fullName evidence="3">Rhamnosyl transferase</fullName>
    </recommendedName>
</protein>
<keyword evidence="2" id="KW-1185">Reference proteome</keyword>
<dbReference type="RefSeq" id="WP_144984505.1">
    <property type="nucleotide sequence ID" value="NZ_BMXN01000027.1"/>
</dbReference>
<evidence type="ECO:0008006" key="3">
    <source>
        <dbReference type="Google" id="ProtNLM"/>
    </source>
</evidence>
<sequence>MKKHMFVMIRYSVLSENNTAWVIGRDNEFEAYKKELFSDERMSLHEELFFNVTLPSLQKMSPDKTTVLVFTSEALPEKNMQQLQRAQQACPHLEIVPLSSKGGVISKMQQHLLSRLEAFGGEVCYATVRLDDDDALADDFEEQLYHYISPEFEGHAITFANGYEGIYEEGGYSSFLPRHSPKIAMGLSLVQVYRPSSPPRLLSVYSLGNHTKVDEKHPLVVNPRFPMYVRTVHPGSDIFAKQFKQKLKKSRAAKTAGQSTVAERFCFLREGNAVALETLPQLDFLGEGFSAACLVTHHKSVLVYSHSSEEIHHCHPRDVVLDHDDELVCFDREKHALTLSETGKQLFLDNRNVFSTNDSYGCKPLAFKRNGRGLAIVVKGAERYLSAERSGEVSFKKNCKAWEVFYLN</sequence>
<reference evidence="2" key="1">
    <citation type="journal article" date="2019" name="Int. J. Syst. Evol. Microbiol.">
        <title>The Global Catalogue of Microorganisms (GCM) 10K type strain sequencing project: providing services to taxonomists for standard genome sequencing and annotation.</title>
        <authorList>
            <consortium name="The Broad Institute Genomics Platform"/>
            <consortium name="The Broad Institute Genome Sequencing Center for Infectious Disease"/>
            <person name="Wu L."/>
            <person name="Ma J."/>
        </authorList>
    </citation>
    <scope>NUCLEOTIDE SEQUENCE [LARGE SCALE GENOMIC DNA]</scope>
    <source>
        <strain evidence="2">KCTC 22154</strain>
    </source>
</reference>
<organism evidence="1 2">
    <name type="scientific">Vreelandella hamiltonii</name>
    <dbReference type="NCBI Taxonomy" id="502829"/>
    <lineage>
        <taxon>Bacteria</taxon>
        <taxon>Pseudomonadati</taxon>
        <taxon>Pseudomonadota</taxon>
        <taxon>Gammaproteobacteria</taxon>
        <taxon>Oceanospirillales</taxon>
        <taxon>Halomonadaceae</taxon>
        <taxon>Vreelandella</taxon>
    </lineage>
</organism>
<name>A0A8H9I4R5_9GAMM</name>
<accession>A0A8H9I4R5</accession>